<dbReference type="PANTHER" id="PTHR22753:SF25">
    <property type="entry name" value="SERINE AMINOPEPTIDASE S33 DOMAIN-CONTAINING PROTEIN"/>
    <property type="match status" value="1"/>
</dbReference>
<dbReference type="Gene3D" id="3.40.50.1820">
    <property type="entry name" value="alpha/beta hydrolase"/>
    <property type="match status" value="1"/>
</dbReference>
<dbReference type="Proteomes" id="UP000636709">
    <property type="component" value="Unassembled WGS sequence"/>
</dbReference>
<comment type="similarity">
    <text evidence="1 4">Belongs to the diacylglycerol acyltransferase family.</text>
</comment>
<evidence type="ECO:0000256" key="2">
    <source>
        <dbReference type="ARBA" id="ARBA00022679"/>
    </source>
</evidence>
<keyword evidence="2 4" id="KW-0808">Transferase</keyword>
<proteinExistence type="inferred from homology"/>
<accession>A0A835E467</accession>
<evidence type="ECO:0000259" key="5">
    <source>
        <dbReference type="Pfam" id="PF12146"/>
    </source>
</evidence>
<gene>
    <name evidence="6" type="ORF">HU200_057589</name>
</gene>
<dbReference type="InterPro" id="IPR022742">
    <property type="entry name" value="Hydrolase_4"/>
</dbReference>
<evidence type="ECO:0000256" key="3">
    <source>
        <dbReference type="ARBA" id="ARBA00023315"/>
    </source>
</evidence>
<dbReference type="GO" id="GO:0004144">
    <property type="term" value="F:diacylglycerol O-acyltransferase activity"/>
    <property type="evidence" value="ECO:0007669"/>
    <property type="project" value="UniProtKB-ARBA"/>
</dbReference>
<comment type="caution">
    <text evidence="6">The sequence shown here is derived from an EMBL/GenBank/DDBJ whole genome shotgun (WGS) entry which is preliminary data.</text>
</comment>
<dbReference type="AlphaFoldDB" id="A0A835E467"/>
<dbReference type="GO" id="GO:0019432">
    <property type="term" value="P:triglyceride biosynthetic process"/>
    <property type="evidence" value="ECO:0007669"/>
    <property type="project" value="UniProtKB-ARBA"/>
</dbReference>
<keyword evidence="3" id="KW-0012">Acyltransferase</keyword>
<reference evidence="6" key="1">
    <citation type="submission" date="2020-07" db="EMBL/GenBank/DDBJ databases">
        <title>Genome sequence and genetic diversity analysis of an under-domesticated orphan crop, white fonio (Digitaria exilis).</title>
        <authorList>
            <person name="Bennetzen J.L."/>
            <person name="Chen S."/>
            <person name="Ma X."/>
            <person name="Wang X."/>
            <person name="Yssel A.E.J."/>
            <person name="Chaluvadi S.R."/>
            <person name="Johnson M."/>
            <person name="Gangashetty P."/>
            <person name="Hamidou F."/>
            <person name="Sanogo M.D."/>
            <person name="Zwaenepoel A."/>
            <person name="Wallace J."/>
            <person name="Van De Peer Y."/>
            <person name="Van Deynze A."/>
        </authorList>
    </citation>
    <scope>NUCLEOTIDE SEQUENCE</scope>
    <source>
        <tissue evidence="6">Leaves</tissue>
    </source>
</reference>
<dbReference type="InterPro" id="IPR007130">
    <property type="entry name" value="DAGAT"/>
</dbReference>
<feature type="domain" description="Serine aminopeptidase S33" evidence="5">
    <location>
        <begin position="124"/>
        <end position="186"/>
    </location>
</feature>
<dbReference type="Pfam" id="PF12146">
    <property type="entry name" value="Hydrolase_4"/>
    <property type="match status" value="1"/>
</dbReference>
<dbReference type="EC" id="2.3.1.-" evidence="4"/>
<comment type="subcellular location">
    <subcellularLocation>
        <location evidence="4">Endoplasmic reticulum membrane</location>
        <topology evidence="4">Multi-pass membrane protein</topology>
    </subcellularLocation>
</comment>
<sequence>MTPFSPGPLPKTMPNTPVKAFKITAMATLSPPLHTQATALWRPRRRWHSSIERTSCQLKHGGRLLKASYRGLLPLYDDGYQTVKNLDDYYESLEELVKHDSGPPRWFCPVDAGSPIEDAPLMLYLPDLVTMVEDVVRKEHATSPNRPIYLLGNSFGGCLALAVAARNPHIDLILVLVNPVSASGSATACQGGVPRMYKYIYKLLAAGEFVLLYPGGHREALHCKGEEHRLFWPSKAEFVRLAAQFNATIVPFGVVGEDDLLEVLCTFEDIRNAPFGKEMIQAYSDHLKLRDVDHEVFFPGLYLKMPGRFYYQFGKPIPTKGRQDVLTDKQAAHDLYMHVKSEVERIISYLLEKRTEDKFRSLIPRMLYQAARGPTCEVPAFDP</sequence>
<evidence type="ECO:0000256" key="4">
    <source>
        <dbReference type="RuleBase" id="RU367023"/>
    </source>
</evidence>
<evidence type="ECO:0000313" key="7">
    <source>
        <dbReference type="Proteomes" id="UP000636709"/>
    </source>
</evidence>
<keyword evidence="7" id="KW-1185">Reference proteome</keyword>
<keyword evidence="4" id="KW-0256">Endoplasmic reticulum</keyword>
<dbReference type="OrthoDB" id="44277at2759"/>
<dbReference type="EMBL" id="JACEFO010002437">
    <property type="protein sequence ID" value="KAF8660566.1"/>
    <property type="molecule type" value="Genomic_DNA"/>
</dbReference>
<name>A0A835E467_9POAL</name>
<protein>
    <recommendedName>
        <fullName evidence="4">Acyltransferase</fullName>
        <ecNumber evidence="4">2.3.1.-</ecNumber>
    </recommendedName>
</protein>
<evidence type="ECO:0000256" key="1">
    <source>
        <dbReference type="ARBA" id="ARBA00005420"/>
    </source>
</evidence>
<dbReference type="InterPro" id="IPR029058">
    <property type="entry name" value="AB_hydrolase_fold"/>
</dbReference>
<dbReference type="SUPFAM" id="SSF53474">
    <property type="entry name" value="alpha/beta-Hydrolases"/>
    <property type="match status" value="1"/>
</dbReference>
<organism evidence="6 7">
    <name type="scientific">Digitaria exilis</name>
    <dbReference type="NCBI Taxonomy" id="1010633"/>
    <lineage>
        <taxon>Eukaryota</taxon>
        <taxon>Viridiplantae</taxon>
        <taxon>Streptophyta</taxon>
        <taxon>Embryophyta</taxon>
        <taxon>Tracheophyta</taxon>
        <taxon>Spermatophyta</taxon>
        <taxon>Magnoliopsida</taxon>
        <taxon>Liliopsida</taxon>
        <taxon>Poales</taxon>
        <taxon>Poaceae</taxon>
        <taxon>PACMAD clade</taxon>
        <taxon>Panicoideae</taxon>
        <taxon>Panicodae</taxon>
        <taxon>Paniceae</taxon>
        <taxon>Anthephorinae</taxon>
        <taxon>Digitaria</taxon>
    </lineage>
</organism>
<dbReference type="Pfam" id="PF03982">
    <property type="entry name" value="DAGAT"/>
    <property type="match status" value="1"/>
</dbReference>
<evidence type="ECO:0000313" key="6">
    <source>
        <dbReference type="EMBL" id="KAF8660566.1"/>
    </source>
</evidence>
<dbReference type="PANTHER" id="PTHR22753">
    <property type="entry name" value="TRANSMEMBRANE PROTEIN 68"/>
    <property type="match status" value="1"/>
</dbReference>
<dbReference type="GO" id="GO:0005789">
    <property type="term" value="C:endoplasmic reticulum membrane"/>
    <property type="evidence" value="ECO:0007669"/>
    <property type="project" value="UniProtKB-SubCell"/>
</dbReference>